<protein>
    <submittedName>
        <fullName evidence="3">Lipoprotein</fullName>
    </submittedName>
</protein>
<dbReference type="AlphaFoldDB" id="A0A0K9XLU4"/>
<dbReference type="CDD" id="cd00298">
    <property type="entry name" value="ACD_sHsps_p23-like"/>
    <property type="match status" value="1"/>
</dbReference>
<gene>
    <name evidence="3" type="ORF">AC230_03215</name>
</gene>
<evidence type="ECO:0000256" key="1">
    <source>
        <dbReference type="SAM" id="SignalP"/>
    </source>
</evidence>
<evidence type="ECO:0000313" key="3">
    <source>
        <dbReference type="EMBL" id="KNB53647.1"/>
    </source>
</evidence>
<dbReference type="OrthoDB" id="4331847at2"/>
<dbReference type="Proteomes" id="UP000037288">
    <property type="component" value="Unassembled WGS sequence"/>
</dbReference>
<accession>A0A0K9XLU4</accession>
<keyword evidence="1" id="KW-0732">Signal</keyword>
<dbReference type="InterPro" id="IPR025164">
    <property type="entry name" value="Toastrack_DUF4097"/>
</dbReference>
<dbReference type="EMBL" id="LFXA01000002">
    <property type="protein sequence ID" value="KNB53647.1"/>
    <property type="molecule type" value="Genomic_DNA"/>
</dbReference>
<evidence type="ECO:0000313" key="4">
    <source>
        <dbReference type="Proteomes" id="UP000037288"/>
    </source>
</evidence>
<dbReference type="RefSeq" id="WP_049714370.1">
    <property type="nucleotide sequence ID" value="NZ_LFXA01000002.1"/>
</dbReference>
<comment type="caution">
    <text evidence="3">The sequence shown here is derived from an EMBL/GenBank/DDBJ whole genome shotgun (WGS) entry which is preliminary data.</text>
</comment>
<feature type="chain" id="PRO_5038576992" evidence="1">
    <location>
        <begin position="20"/>
        <end position="245"/>
    </location>
</feature>
<keyword evidence="4" id="KW-1185">Reference proteome</keyword>
<dbReference type="PATRIC" id="fig|1678637.3.peg.706"/>
<name>A0A0K9XLU4_9ACTN</name>
<reference evidence="4" key="1">
    <citation type="submission" date="2015-07" db="EMBL/GenBank/DDBJ databases">
        <title>Draft genome sequence of Streptomyces sp. CMAA 1322, a bacterium isolated from Caatinga biome, from dry forest semiarid of Brazil.</title>
        <authorList>
            <person name="Santos S.N."/>
            <person name="Gacesa R."/>
            <person name="Taketani R.G."/>
            <person name="Long P.F."/>
            <person name="Melo I.S."/>
        </authorList>
    </citation>
    <scope>NUCLEOTIDE SEQUENCE [LARGE SCALE GENOMIC DNA]</scope>
    <source>
        <strain evidence="4">CMAA 1322</strain>
    </source>
</reference>
<evidence type="ECO:0000259" key="2">
    <source>
        <dbReference type="Pfam" id="PF13349"/>
    </source>
</evidence>
<proteinExistence type="predicted"/>
<keyword evidence="3" id="KW-0449">Lipoprotein</keyword>
<feature type="domain" description="DUF4097" evidence="2">
    <location>
        <begin position="115"/>
        <end position="243"/>
    </location>
</feature>
<feature type="signal peptide" evidence="1">
    <location>
        <begin position="1"/>
        <end position="19"/>
    </location>
</feature>
<organism evidence="3 4">
    <name type="scientific">Streptomyces caatingaensis</name>
    <dbReference type="NCBI Taxonomy" id="1678637"/>
    <lineage>
        <taxon>Bacteria</taxon>
        <taxon>Bacillati</taxon>
        <taxon>Actinomycetota</taxon>
        <taxon>Actinomycetes</taxon>
        <taxon>Kitasatosporales</taxon>
        <taxon>Streptomycetaceae</taxon>
        <taxon>Streptomyces</taxon>
    </lineage>
</organism>
<dbReference type="Pfam" id="PF13349">
    <property type="entry name" value="DUF4097"/>
    <property type="match status" value="1"/>
</dbReference>
<dbReference type="STRING" id="1678637.AC230_03215"/>
<dbReference type="PROSITE" id="PS51257">
    <property type="entry name" value="PROKAR_LIPOPROTEIN"/>
    <property type="match status" value="1"/>
</dbReference>
<sequence length="245" mass="24881">MHRTVRLLSALAVAGAAVAGLSACDALTPSRTLADDATVSGRITSVRVDNDSGAVRVRGTAGLGKVTVHREVEYRDGHKPEGATHRVENGTLVLADCGDECSVSYTVDVPAGLPVTGENSSGEVRLSNVGAVRVKTSSGAIDLDGVDGDVTVEASSGKVTGRGLKGGRTRATTSSGEISLTSAVPQDVTAKTSSGRLVLTVPDARYRVSAETTSGGKDIGVSQDPAGTYRLDLTTTSGGIKVTKS</sequence>